<evidence type="ECO:0000313" key="3">
    <source>
        <dbReference type="Proteomes" id="UP000295357"/>
    </source>
</evidence>
<gene>
    <name evidence="2" type="ORF">DFR39_10594</name>
</gene>
<evidence type="ECO:0000256" key="1">
    <source>
        <dbReference type="SAM" id="SignalP"/>
    </source>
</evidence>
<accession>A0A4R6N366</accession>
<protein>
    <recommendedName>
        <fullName evidence="4">Lipoprotein</fullName>
    </recommendedName>
</protein>
<evidence type="ECO:0000313" key="2">
    <source>
        <dbReference type="EMBL" id="TDP09256.1"/>
    </source>
</evidence>
<dbReference type="EMBL" id="SNXE01000005">
    <property type="protein sequence ID" value="TDP09256.1"/>
    <property type="molecule type" value="Genomic_DNA"/>
</dbReference>
<reference evidence="2 3" key="1">
    <citation type="submission" date="2019-03" db="EMBL/GenBank/DDBJ databases">
        <title>Genomic Encyclopedia of Type Strains, Phase IV (KMG-IV): sequencing the most valuable type-strain genomes for metagenomic binning, comparative biology and taxonomic classification.</title>
        <authorList>
            <person name="Goeker M."/>
        </authorList>
    </citation>
    <scope>NUCLEOTIDE SEQUENCE [LARGE SCALE GENOMIC DNA]</scope>
    <source>
        <strain evidence="2 3">DSM 25082</strain>
    </source>
</reference>
<dbReference type="AlphaFoldDB" id="A0A4R6N366"/>
<proteinExistence type="predicted"/>
<keyword evidence="1" id="KW-0732">Signal</keyword>
<dbReference type="Proteomes" id="UP000295357">
    <property type="component" value="Unassembled WGS sequence"/>
</dbReference>
<feature type="chain" id="PRO_5020399792" description="Lipoprotein" evidence="1">
    <location>
        <begin position="30"/>
        <end position="76"/>
    </location>
</feature>
<keyword evidence="3" id="KW-1185">Reference proteome</keyword>
<feature type="signal peptide" evidence="1">
    <location>
        <begin position="1"/>
        <end position="29"/>
    </location>
</feature>
<dbReference type="PROSITE" id="PS51257">
    <property type="entry name" value="PROKAR_LIPOPROTEIN"/>
    <property type="match status" value="1"/>
</dbReference>
<organism evidence="2 3">
    <name type="scientific">Roseateles asaccharophilus</name>
    <dbReference type="NCBI Taxonomy" id="582607"/>
    <lineage>
        <taxon>Bacteria</taxon>
        <taxon>Pseudomonadati</taxon>
        <taxon>Pseudomonadota</taxon>
        <taxon>Betaproteobacteria</taxon>
        <taxon>Burkholderiales</taxon>
        <taxon>Sphaerotilaceae</taxon>
        <taxon>Roseateles</taxon>
    </lineage>
</organism>
<sequence length="76" mass="7399">MHSKLPPFRRASALIVLLPLLALSLSGCAVVSVAGAAAGAAISVTGAVVSTGVKVGGKVIETTMDAVASSPEKPAE</sequence>
<name>A0A4R6N366_9BURK</name>
<dbReference type="RefSeq" id="WP_133603881.1">
    <property type="nucleotide sequence ID" value="NZ_JAUFPJ010000003.1"/>
</dbReference>
<comment type="caution">
    <text evidence="2">The sequence shown here is derived from an EMBL/GenBank/DDBJ whole genome shotgun (WGS) entry which is preliminary data.</text>
</comment>
<evidence type="ECO:0008006" key="4">
    <source>
        <dbReference type="Google" id="ProtNLM"/>
    </source>
</evidence>